<reference evidence="1" key="1">
    <citation type="submission" date="2019-05" db="EMBL/GenBank/DDBJ databases">
        <title>Metatranscriptomic reconstruction reveals RNA viruses with the potential to shape carbon cycling in soil.</title>
        <authorList>
            <person name="Starr E.P."/>
            <person name="Nuccio E."/>
            <person name="Pett-Ridge J."/>
            <person name="Banfield J.F."/>
            <person name="Firestone M.K."/>
        </authorList>
    </citation>
    <scope>NUCLEOTIDE SEQUENCE</scope>
    <source>
        <strain evidence="1">H3_Rhizo_Litter_13_scaffold_26</strain>
    </source>
</reference>
<organism evidence="1">
    <name type="scientific">Riboviria sp</name>
    <dbReference type="NCBI Taxonomy" id="2585031"/>
    <lineage>
        <taxon>Viruses</taxon>
        <taxon>Riboviria</taxon>
    </lineage>
</organism>
<dbReference type="EMBL" id="MN033639">
    <property type="protein sequence ID" value="QDH87806.1"/>
    <property type="molecule type" value="Genomic_DNA"/>
</dbReference>
<sequence length="201" mass="21631">MSSSSQIALQTVAAGETSSVSSQLLGQAFNPTRRRFFMLVGSLSVGEGMNIAFSPFSGSYKYSLTLGSFVQYVPFAFLESCKIILAPSAGSHFAITGVHAVLSVEDFPKSQDRALDLPSAVNFQIAPAFPGGITLQHEWPVTFDWGVQRQIKPLPMIGGPPRFTINYDTVDLTGQGKGNPHCGRIYCEAIVCIDRSAASYV</sequence>
<accession>A0A514D2H9</accession>
<name>A0A514D2H9_9VIRU</name>
<proteinExistence type="predicted"/>
<evidence type="ECO:0000313" key="1">
    <source>
        <dbReference type="EMBL" id="QDH87806.1"/>
    </source>
</evidence>
<protein>
    <submittedName>
        <fullName evidence="1">Uncharacterized protein</fullName>
    </submittedName>
</protein>
<gene>
    <name evidence="1" type="ORF">H3RhizoLitter1326_000001</name>
</gene>